<evidence type="ECO:0000313" key="1">
    <source>
        <dbReference type="EMBL" id="GAG28678.1"/>
    </source>
</evidence>
<feature type="non-terminal residue" evidence="1">
    <location>
        <position position="1"/>
    </location>
</feature>
<accession>X0WW59</accession>
<name>X0WW59_9ZZZZ</name>
<protein>
    <submittedName>
        <fullName evidence="1">Uncharacterized protein</fullName>
    </submittedName>
</protein>
<dbReference type="EMBL" id="BARS01047606">
    <property type="protein sequence ID" value="GAG28678.1"/>
    <property type="molecule type" value="Genomic_DNA"/>
</dbReference>
<comment type="caution">
    <text evidence="1">The sequence shown here is derived from an EMBL/GenBank/DDBJ whole genome shotgun (WGS) entry which is preliminary data.</text>
</comment>
<gene>
    <name evidence="1" type="ORF">S01H1_71489</name>
</gene>
<proteinExistence type="predicted"/>
<reference evidence="1" key="1">
    <citation type="journal article" date="2014" name="Front. Microbiol.">
        <title>High frequency of phylogenetically diverse reductive dehalogenase-homologous genes in deep subseafloor sedimentary metagenomes.</title>
        <authorList>
            <person name="Kawai M."/>
            <person name="Futagami T."/>
            <person name="Toyoda A."/>
            <person name="Takaki Y."/>
            <person name="Nishi S."/>
            <person name="Hori S."/>
            <person name="Arai W."/>
            <person name="Tsubouchi T."/>
            <person name="Morono Y."/>
            <person name="Uchiyama I."/>
            <person name="Ito T."/>
            <person name="Fujiyama A."/>
            <person name="Inagaki F."/>
            <person name="Takami H."/>
        </authorList>
    </citation>
    <scope>NUCLEOTIDE SEQUENCE</scope>
    <source>
        <strain evidence="1">Expedition CK06-06</strain>
    </source>
</reference>
<organism evidence="1">
    <name type="scientific">marine sediment metagenome</name>
    <dbReference type="NCBI Taxonomy" id="412755"/>
    <lineage>
        <taxon>unclassified sequences</taxon>
        <taxon>metagenomes</taxon>
        <taxon>ecological metagenomes</taxon>
    </lineage>
</organism>
<dbReference type="AlphaFoldDB" id="X0WW59"/>
<sequence length="53" mass="5822">FAKDSGSVIGKIRKANQGVFVILARDRAPGIQEAGQLNKTVRVVSTLEYYLKD</sequence>